<evidence type="ECO:0000256" key="4">
    <source>
        <dbReference type="ARBA" id="ARBA00023295"/>
    </source>
</evidence>
<feature type="region of interest" description="Disordered" evidence="6">
    <location>
        <begin position="340"/>
        <end position="366"/>
    </location>
</feature>
<comment type="similarity">
    <text evidence="1 5">Belongs to the glycosyl hydrolase 43 family.</text>
</comment>
<dbReference type="AlphaFoldDB" id="Q7UG75"/>
<dbReference type="GO" id="GO:0046556">
    <property type="term" value="F:alpha-L-arabinofuranosidase activity"/>
    <property type="evidence" value="ECO:0007669"/>
    <property type="project" value="UniProtKB-EC"/>
</dbReference>
<keyword evidence="4 5" id="KW-0326">Glycosidase</keyword>
<evidence type="ECO:0000256" key="2">
    <source>
        <dbReference type="ARBA" id="ARBA00022729"/>
    </source>
</evidence>
<protein>
    <submittedName>
        <fullName evidence="7">Alpha-L-arabinofuranosidase II</fullName>
        <ecNumber evidence="7">3.2.1.55</ecNumber>
    </submittedName>
</protein>
<accession>Q7UG75</accession>
<dbReference type="CAZy" id="GH43">
    <property type="family name" value="Glycoside Hydrolase Family 43"/>
</dbReference>
<dbReference type="InterPro" id="IPR016828">
    <property type="entry name" value="Alpha-L-arabinofuranosidase"/>
</dbReference>
<gene>
    <name evidence="7" type="primary">abf2</name>
    <name evidence="7" type="ordered locus">RB8073</name>
</gene>
<evidence type="ECO:0000256" key="6">
    <source>
        <dbReference type="SAM" id="MobiDB-lite"/>
    </source>
</evidence>
<evidence type="ECO:0000313" key="8">
    <source>
        <dbReference type="Proteomes" id="UP000001025"/>
    </source>
</evidence>
<dbReference type="EMBL" id="BX294147">
    <property type="protein sequence ID" value="CAD78454.1"/>
    <property type="molecule type" value="Genomic_DNA"/>
</dbReference>
<dbReference type="InParanoid" id="Q7UG75"/>
<dbReference type="RefSeq" id="WP_011121700.1">
    <property type="nucleotide sequence ID" value="NC_005027.1"/>
</dbReference>
<dbReference type="Gene3D" id="2.115.10.20">
    <property type="entry name" value="Glycosyl hydrolase domain, family 43"/>
    <property type="match status" value="1"/>
</dbReference>
<reference evidence="7 8" key="1">
    <citation type="journal article" date="2003" name="Proc. Natl. Acad. Sci. U.S.A.">
        <title>Complete genome sequence of the marine planctomycete Pirellula sp. strain 1.</title>
        <authorList>
            <person name="Gloeckner F.O."/>
            <person name="Kube M."/>
            <person name="Bauer M."/>
            <person name="Teeling H."/>
            <person name="Lombardot T."/>
            <person name="Ludwig W."/>
            <person name="Gade D."/>
            <person name="Beck A."/>
            <person name="Borzym K."/>
            <person name="Heitmann K."/>
            <person name="Rabus R."/>
            <person name="Schlesner H."/>
            <person name="Amann R."/>
            <person name="Reinhardt R."/>
        </authorList>
    </citation>
    <scope>NUCLEOTIDE SEQUENCE [LARGE SCALE GENOMIC DNA]</scope>
    <source>
        <strain evidence="8">DSM 10527 / NCIMB 13988 / SH1</strain>
    </source>
</reference>
<dbReference type="SUPFAM" id="SSF75005">
    <property type="entry name" value="Arabinanase/levansucrase/invertase"/>
    <property type="match status" value="1"/>
</dbReference>
<sequence length="366" mass="40722">MSVDGGRRVQLMATLFLTCLFGLPPAPKADAQESSPAEKEPFFHNPIAKGADPWVIRDPHHPRYLWCKSDNDHGILIFESDDLTKLGKRHLVWKAPDEGPYSKEVWAPELHAIGDRYYVYFAASDGDNANHLTYVLKSKTSDPLGEYTLHGPMATGDGEDGQSPNVWAIDMTILQHNDNLFAIWSGWDQPGSDNQFLYIAPMSSPTKISGPRVLVCDNDDHLWERIEPDASQRGLNEGPEIFQAKGKTSLLYSCGASWLPTYKLGRLELVKDDPLADGAWQKMPEPAFQSTESVYGVGHSCFVQSLDGKQWWHIFHAKVGPEPGWNRALHLQPMNVADDGTPLLGSPLDRTTPIQRPSGQALGEER</sequence>
<dbReference type="eggNOG" id="COG3940">
    <property type="taxonomic scope" value="Bacteria"/>
</dbReference>
<keyword evidence="2" id="KW-0732">Signal</keyword>
<dbReference type="EnsemblBacteria" id="CAD78454">
    <property type="protein sequence ID" value="CAD78454"/>
    <property type="gene ID" value="RB8073"/>
</dbReference>
<dbReference type="InterPro" id="IPR023296">
    <property type="entry name" value="Glyco_hydro_beta-prop_sf"/>
</dbReference>
<dbReference type="EC" id="3.2.1.55" evidence="7"/>
<name>Q7UG75_RHOBA</name>
<dbReference type="Proteomes" id="UP000001025">
    <property type="component" value="Chromosome"/>
</dbReference>
<organism evidence="7 8">
    <name type="scientific">Rhodopirellula baltica (strain DSM 10527 / NCIMB 13988 / SH1)</name>
    <dbReference type="NCBI Taxonomy" id="243090"/>
    <lineage>
        <taxon>Bacteria</taxon>
        <taxon>Pseudomonadati</taxon>
        <taxon>Planctomycetota</taxon>
        <taxon>Planctomycetia</taxon>
        <taxon>Pirellulales</taxon>
        <taxon>Pirellulaceae</taxon>
        <taxon>Rhodopirellula</taxon>
    </lineage>
</organism>
<evidence type="ECO:0000256" key="1">
    <source>
        <dbReference type="ARBA" id="ARBA00009865"/>
    </source>
</evidence>
<proteinExistence type="inferred from homology"/>
<dbReference type="HOGENOM" id="CLU_009397_2_2_0"/>
<dbReference type="CDD" id="cd18820">
    <property type="entry name" value="GH43_LbAraf43-like"/>
    <property type="match status" value="1"/>
</dbReference>
<keyword evidence="3 5" id="KW-0378">Hydrolase</keyword>
<dbReference type="STRING" id="243090.RB8073"/>
<dbReference type="PIRSF" id="PIRSF025414">
    <property type="entry name" value="Alpha-L-arabinofuranosidase"/>
    <property type="match status" value="1"/>
</dbReference>
<dbReference type="PANTHER" id="PTHR43817:SF1">
    <property type="entry name" value="HYDROLASE, FAMILY 43, PUTATIVE (AFU_ORTHOLOGUE AFUA_3G01660)-RELATED"/>
    <property type="match status" value="1"/>
</dbReference>
<dbReference type="Pfam" id="PF04616">
    <property type="entry name" value="Glyco_hydro_43"/>
    <property type="match status" value="1"/>
</dbReference>
<dbReference type="GO" id="GO:0005975">
    <property type="term" value="P:carbohydrate metabolic process"/>
    <property type="evidence" value="ECO:0007669"/>
    <property type="project" value="InterPro"/>
</dbReference>
<dbReference type="PANTHER" id="PTHR43817">
    <property type="entry name" value="GLYCOSYL HYDROLASE"/>
    <property type="match status" value="1"/>
</dbReference>
<dbReference type="InterPro" id="IPR006710">
    <property type="entry name" value="Glyco_hydro_43"/>
</dbReference>
<evidence type="ECO:0000256" key="5">
    <source>
        <dbReference type="RuleBase" id="RU361187"/>
    </source>
</evidence>
<keyword evidence="8" id="KW-1185">Reference proteome</keyword>
<evidence type="ECO:0000313" key="7">
    <source>
        <dbReference type="EMBL" id="CAD78454.1"/>
    </source>
</evidence>
<evidence type="ECO:0000256" key="3">
    <source>
        <dbReference type="ARBA" id="ARBA00022801"/>
    </source>
</evidence>
<dbReference type="PATRIC" id="fig|243090.15.peg.3899"/>
<dbReference type="KEGG" id="rba:RB8073"/>
<dbReference type="OrthoDB" id="9783154at2"/>